<proteinExistence type="predicted"/>
<dbReference type="RefSeq" id="WP_077834830.1">
    <property type="nucleotide sequence ID" value="NZ_CP096983.1"/>
</dbReference>
<reference evidence="1 2" key="1">
    <citation type="submission" date="2022-04" db="EMBL/GenBank/DDBJ databases">
        <title>Genome sequence of C. roseum typestrain.</title>
        <authorList>
            <person name="Poehlein A."/>
            <person name="Schoch T."/>
            <person name="Duerre P."/>
            <person name="Daniel R."/>
        </authorList>
    </citation>
    <scope>NUCLEOTIDE SEQUENCE [LARGE SCALE GENOMIC DNA]</scope>
    <source>
        <strain evidence="1 2">DSM 7320</strain>
    </source>
</reference>
<protein>
    <submittedName>
        <fullName evidence="1">Uncharacterized protein</fullName>
    </submittedName>
</protein>
<evidence type="ECO:0000313" key="2">
    <source>
        <dbReference type="Proteomes" id="UP000190951"/>
    </source>
</evidence>
<dbReference type="KEGG" id="crw:CROST_032970"/>
<accession>A0A1S8LYP0</accession>
<gene>
    <name evidence="1" type="ORF">CROST_032970</name>
</gene>
<dbReference type="AlphaFoldDB" id="A0A1S8LYP0"/>
<keyword evidence="2" id="KW-1185">Reference proteome</keyword>
<dbReference type="Proteomes" id="UP000190951">
    <property type="component" value="Chromosome"/>
</dbReference>
<name>A0A1S8LYP0_9CLOT</name>
<sequence length="113" mass="12822">MKIKTDNIEFISFSDGVCDIYSVDEEGKKTYKYENLGFSNKVLGYNRVFAAKAVQIKANAVIKIPQVPRIDIHDVCEIRGIGKYDIELVQNIFDTNPLSTDLTLSELEVFINE</sequence>
<dbReference type="EMBL" id="CP096983">
    <property type="protein sequence ID" value="URZ12574.1"/>
    <property type="molecule type" value="Genomic_DNA"/>
</dbReference>
<dbReference type="STRING" id="84029.CROST_28700"/>
<organism evidence="1 2">
    <name type="scientific">Clostridium felsineum</name>
    <dbReference type="NCBI Taxonomy" id="36839"/>
    <lineage>
        <taxon>Bacteria</taxon>
        <taxon>Bacillati</taxon>
        <taxon>Bacillota</taxon>
        <taxon>Clostridia</taxon>
        <taxon>Eubacteriales</taxon>
        <taxon>Clostridiaceae</taxon>
        <taxon>Clostridium</taxon>
    </lineage>
</organism>
<evidence type="ECO:0000313" key="1">
    <source>
        <dbReference type="EMBL" id="URZ12574.1"/>
    </source>
</evidence>